<evidence type="ECO:0000313" key="5">
    <source>
        <dbReference type="EMBL" id="PXW51368.1"/>
    </source>
</evidence>
<sequence>MTTLRYSANLGFLWPDRPLLARIDAAAHAGFKAVELHWPYDTPAAAVRARCERHGVKLLGINTVRGNLGAGENGLGALTGREAEFQAAVDQSIAYCLAAGGTAIHCMAGFVPPEAREAAGRVFVKNLREASDKAAPHGLTLLLEALNPYDAPGYFYATQAEAARIQEEAGRSNIKLMFDVYHVGATEGDVLRRLTRYMPVIGHVQIAAVPSRAEPDEGEINYRAVLDHLATLGYDGWVGLEYKPRAGTDAGMGWVKTLGVSL</sequence>
<dbReference type="OrthoDB" id="9786584at2"/>
<comment type="caution">
    <text evidence="5">The sequence shown here is derived from an EMBL/GenBank/DDBJ whole genome shotgun (WGS) entry which is preliminary data.</text>
</comment>
<accession>A0A2V3TT17</accession>
<feature type="domain" description="Xylose isomerase-like TIM barrel" evidence="4">
    <location>
        <begin position="23"/>
        <end position="257"/>
    </location>
</feature>
<dbReference type="Gene3D" id="3.20.20.150">
    <property type="entry name" value="Divalent-metal-dependent TIM barrel enzymes"/>
    <property type="match status" value="1"/>
</dbReference>
<evidence type="ECO:0000313" key="6">
    <source>
        <dbReference type="Proteomes" id="UP000248021"/>
    </source>
</evidence>
<evidence type="ECO:0000256" key="3">
    <source>
        <dbReference type="PIRSR" id="PIRSR006241-50"/>
    </source>
</evidence>
<dbReference type="PANTHER" id="PTHR43489">
    <property type="entry name" value="ISOMERASE"/>
    <property type="match status" value="1"/>
</dbReference>
<reference evidence="5 6" key="1">
    <citation type="submission" date="2018-05" db="EMBL/GenBank/DDBJ databases">
        <title>Genomic Encyclopedia of Type Strains, Phase IV (KMG-IV): sequencing the most valuable type-strain genomes for metagenomic binning, comparative biology and taxonomic classification.</title>
        <authorList>
            <person name="Goeker M."/>
        </authorList>
    </citation>
    <scope>NUCLEOTIDE SEQUENCE [LARGE SCALE GENOMIC DNA]</scope>
    <source>
        <strain evidence="5 6">DSM 6462</strain>
    </source>
</reference>
<evidence type="ECO:0000256" key="1">
    <source>
        <dbReference type="ARBA" id="ARBA00023235"/>
    </source>
</evidence>
<dbReference type="InterPro" id="IPR013022">
    <property type="entry name" value="Xyl_isomerase-like_TIM-brl"/>
</dbReference>
<dbReference type="GO" id="GO:0046487">
    <property type="term" value="P:glyoxylate metabolic process"/>
    <property type="evidence" value="ECO:0007669"/>
    <property type="project" value="TreeGrafter"/>
</dbReference>
<dbReference type="Pfam" id="PF01261">
    <property type="entry name" value="AP_endonuc_2"/>
    <property type="match status" value="1"/>
</dbReference>
<dbReference type="InterPro" id="IPR050417">
    <property type="entry name" value="Sugar_Epim/Isomerase"/>
</dbReference>
<keyword evidence="6" id="KW-1185">Reference proteome</keyword>
<dbReference type="AlphaFoldDB" id="A0A2V3TT17"/>
<dbReference type="InterPro" id="IPR036237">
    <property type="entry name" value="Xyl_isomerase-like_sf"/>
</dbReference>
<keyword evidence="1 2" id="KW-0413">Isomerase</keyword>
<dbReference type="PIRSF" id="PIRSF006241">
    <property type="entry name" value="HyI"/>
    <property type="match status" value="1"/>
</dbReference>
<dbReference type="Proteomes" id="UP000248021">
    <property type="component" value="Unassembled WGS sequence"/>
</dbReference>
<proteinExistence type="inferred from homology"/>
<dbReference type="PANTHER" id="PTHR43489:SF6">
    <property type="entry name" value="HYDROXYPYRUVATE ISOMERASE-RELATED"/>
    <property type="match status" value="1"/>
</dbReference>
<dbReference type="RefSeq" id="WP_110378389.1">
    <property type="nucleotide sequence ID" value="NZ_JAHBRY010000001.1"/>
</dbReference>
<dbReference type="GO" id="GO:0008903">
    <property type="term" value="F:hydroxypyruvate isomerase activity"/>
    <property type="evidence" value="ECO:0007669"/>
    <property type="project" value="TreeGrafter"/>
</dbReference>
<name>A0A2V3TT17_9HYPH</name>
<feature type="active site" description="Proton donor/acceptor" evidence="3">
    <location>
        <position position="144"/>
    </location>
</feature>
<dbReference type="SUPFAM" id="SSF51658">
    <property type="entry name" value="Xylose isomerase-like"/>
    <property type="match status" value="1"/>
</dbReference>
<dbReference type="InterPro" id="IPR026040">
    <property type="entry name" value="HyI-like"/>
</dbReference>
<dbReference type="EMBL" id="QJJK01000020">
    <property type="protein sequence ID" value="PXW51368.1"/>
    <property type="molecule type" value="Genomic_DNA"/>
</dbReference>
<organism evidence="5 6">
    <name type="scientific">Chelatococcus asaccharovorans</name>
    <dbReference type="NCBI Taxonomy" id="28210"/>
    <lineage>
        <taxon>Bacteria</taxon>
        <taxon>Pseudomonadati</taxon>
        <taxon>Pseudomonadota</taxon>
        <taxon>Alphaproteobacteria</taxon>
        <taxon>Hyphomicrobiales</taxon>
        <taxon>Chelatococcaceae</taxon>
        <taxon>Chelatococcus</taxon>
    </lineage>
</organism>
<protein>
    <submittedName>
        <fullName evidence="5">Hydroxypyruvate isomerase</fullName>
    </submittedName>
</protein>
<comment type="similarity">
    <text evidence="2">Belongs to the hyi family.</text>
</comment>
<evidence type="ECO:0000256" key="2">
    <source>
        <dbReference type="PIRNR" id="PIRNR006241"/>
    </source>
</evidence>
<feature type="active site" description="Proton donor/acceptor" evidence="3">
    <location>
        <position position="241"/>
    </location>
</feature>
<keyword evidence="5" id="KW-0670">Pyruvate</keyword>
<dbReference type="FunFam" id="3.20.20.150:FF:000007">
    <property type="entry name" value="Hydroxypyruvate isomerase"/>
    <property type="match status" value="1"/>
</dbReference>
<evidence type="ECO:0000259" key="4">
    <source>
        <dbReference type="Pfam" id="PF01261"/>
    </source>
</evidence>
<gene>
    <name evidence="5" type="ORF">C7450_12050</name>
</gene>